<dbReference type="WBParaSite" id="BPAG_0000202701-mRNA-1">
    <property type="protein sequence ID" value="BPAG_0000202701-mRNA-1"/>
    <property type="gene ID" value="BPAG_0000202701"/>
</dbReference>
<sequence length="62" mass="6985">MLDRLLYQAHVKNYVVHFVRLFLGIVQSKNSGYLIIYFASFSNSSSDCLISTDISTDIPIGI</sequence>
<reference evidence="1 2" key="2">
    <citation type="submission" date="2018-11" db="EMBL/GenBank/DDBJ databases">
        <authorList>
            <consortium name="Pathogen Informatics"/>
        </authorList>
    </citation>
    <scope>NUCLEOTIDE SEQUENCE [LARGE SCALE GENOMIC DNA]</scope>
</reference>
<evidence type="ECO:0000313" key="2">
    <source>
        <dbReference type="Proteomes" id="UP000278627"/>
    </source>
</evidence>
<keyword evidence="2" id="KW-1185">Reference proteome</keyword>
<proteinExistence type="predicted"/>
<gene>
    <name evidence="1" type="ORF">BPAG_LOCUS1997</name>
</gene>
<dbReference type="AlphaFoldDB" id="A0A0N4T1H8"/>
<dbReference type="Proteomes" id="UP000278627">
    <property type="component" value="Unassembled WGS sequence"/>
</dbReference>
<reference evidence="3" key="1">
    <citation type="submission" date="2017-02" db="UniProtKB">
        <authorList>
            <consortium name="WormBaseParasite"/>
        </authorList>
    </citation>
    <scope>IDENTIFICATION</scope>
</reference>
<name>A0A0N4T1H8_BRUPA</name>
<protein>
    <submittedName>
        <fullName evidence="3">Ovule protein</fullName>
    </submittedName>
</protein>
<accession>A0A0N4T1H8</accession>
<evidence type="ECO:0000313" key="3">
    <source>
        <dbReference type="WBParaSite" id="BPAG_0000202701-mRNA-1"/>
    </source>
</evidence>
<dbReference type="EMBL" id="UZAD01000217">
    <property type="protein sequence ID" value="VDN83183.1"/>
    <property type="molecule type" value="Genomic_DNA"/>
</dbReference>
<dbReference type="STRING" id="6280.A0A0N4T1H8"/>
<evidence type="ECO:0000313" key="1">
    <source>
        <dbReference type="EMBL" id="VDN83183.1"/>
    </source>
</evidence>
<organism evidence="3">
    <name type="scientific">Brugia pahangi</name>
    <name type="common">Filarial nematode worm</name>
    <dbReference type="NCBI Taxonomy" id="6280"/>
    <lineage>
        <taxon>Eukaryota</taxon>
        <taxon>Metazoa</taxon>
        <taxon>Ecdysozoa</taxon>
        <taxon>Nematoda</taxon>
        <taxon>Chromadorea</taxon>
        <taxon>Rhabditida</taxon>
        <taxon>Spirurina</taxon>
        <taxon>Spiruromorpha</taxon>
        <taxon>Filarioidea</taxon>
        <taxon>Onchocercidae</taxon>
        <taxon>Brugia</taxon>
    </lineage>
</organism>